<name>A0A1M6GJI2_9FLAO</name>
<reference evidence="2" key="1">
    <citation type="submission" date="2016-11" db="EMBL/GenBank/DDBJ databases">
        <authorList>
            <person name="Varghese N."/>
            <person name="Submissions S."/>
        </authorList>
    </citation>
    <scope>NUCLEOTIDE SEQUENCE [LARGE SCALE GENOMIC DNA]</scope>
    <source>
        <strain evidence="2">DSM 22623</strain>
    </source>
</reference>
<sequence length="82" mass="9072">MKAVALEIGAIPFHFDISELESIPEKAKELIALLDGKAHTLVSNTGLGMLVRFGKIPLEHFQKTYDTNVFGIVVGLRIENHQ</sequence>
<protein>
    <submittedName>
        <fullName evidence="1">Short chain dehydrogenase</fullName>
    </submittedName>
</protein>
<dbReference type="Proteomes" id="UP000184432">
    <property type="component" value="Unassembled WGS sequence"/>
</dbReference>
<dbReference type="STRING" id="570521.SAMN04488508_105315"/>
<dbReference type="EMBL" id="FQYP01000005">
    <property type="protein sequence ID" value="SHJ10125.1"/>
    <property type="molecule type" value="Genomic_DNA"/>
</dbReference>
<dbReference type="Gene3D" id="3.40.50.720">
    <property type="entry name" value="NAD(P)-binding Rossmann-like Domain"/>
    <property type="match status" value="1"/>
</dbReference>
<dbReference type="AlphaFoldDB" id="A0A1M6GJI2"/>
<accession>A0A1M6GJI2</accession>
<dbReference type="InterPro" id="IPR002347">
    <property type="entry name" value="SDR_fam"/>
</dbReference>
<dbReference type="Pfam" id="PF00106">
    <property type="entry name" value="adh_short"/>
    <property type="match status" value="1"/>
</dbReference>
<evidence type="ECO:0000313" key="1">
    <source>
        <dbReference type="EMBL" id="SHJ10125.1"/>
    </source>
</evidence>
<proteinExistence type="predicted"/>
<keyword evidence="2" id="KW-1185">Reference proteome</keyword>
<dbReference type="SUPFAM" id="SSF51735">
    <property type="entry name" value="NAD(P)-binding Rossmann-fold domains"/>
    <property type="match status" value="1"/>
</dbReference>
<evidence type="ECO:0000313" key="2">
    <source>
        <dbReference type="Proteomes" id="UP000184432"/>
    </source>
</evidence>
<organism evidence="1 2">
    <name type="scientific">Aquimarina spongiae</name>
    <dbReference type="NCBI Taxonomy" id="570521"/>
    <lineage>
        <taxon>Bacteria</taxon>
        <taxon>Pseudomonadati</taxon>
        <taxon>Bacteroidota</taxon>
        <taxon>Flavobacteriia</taxon>
        <taxon>Flavobacteriales</taxon>
        <taxon>Flavobacteriaceae</taxon>
        <taxon>Aquimarina</taxon>
    </lineage>
</organism>
<dbReference type="InterPro" id="IPR036291">
    <property type="entry name" value="NAD(P)-bd_dom_sf"/>
</dbReference>
<gene>
    <name evidence="1" type="ORF">SAMN04488508_105315</name>
</gene>